<keyword evidence="4 9" id="KW-0997">Cell inner membrane</keyword>
<evidence type="ECO:0000313" key="11">
    <source>
        <dbReference type="EMBL" id="TWI28193.1"/>
    </source>
</evidence>
<keyword evidence="7 9" id="KW-0472">Membrane</keyword>
<dbReference type="OrthoDB" id="9794346at2"/>
<keyword evidence="2 9" id="KW-0813">Transport</keyword>
<evidence type="ECO:0000256" key="4">
    <source>
        <dbReference type="ARBA" id="ARBA00022519"/>
    </source>
</evidence>
<accession>A0A562N7W2</accession>
<feature type="transmembrane region" description="Helical" evidence="9">
    <location>
        <begin position="134"/>
        <end position="151"/>
    </location>
</feature>
<keyword evidence="6 9" id="KW-1133">Transmembrane helix</keyword>
<protein>
    <recommendedName>
        <fullName evidence="9">TRAP transporter small permease protein</fullName>
    </recommendedName>
</protein>
<keyword evidence="5 9" id="KW-0812">Transmembrane</keyword>
<dbReference type="PANTHER" id="PTHR35011">
    <property type="entry name" value="2,3-DIKETO-L-GULONATE TRAP TRANSPORTER SMALL PERMEASE PROTEIN YIAM"/>
    <property type="match status" value="1"/>
</dbReference>
<evidence type="ECO:0000256" key="5">
    <source>
        <dbReference type="ARBA" id="ARBA00022692"/>
    </source>
</evidence>
<dbReference type="Proteomes" id="UP000316225">
    <property type="component" value="Unassembled WGS sequence"/>
</dbReference>
<evidence type="ECO:0000256" key="3">
    <source>
        <dbReference type="ARBA" id="ARBA00022475"/>
    </source>
</evidence>
<evidence type="ECO:0000256" key="9">
    <source>
        <dbReference type="RuleBase" id="RU369079"/>
    </source>
</evidence>
<comment type="caution">
    <text evidence="9">Lacks conserved residue(s) required for the propagation of feature annotation.</text>
</comment>
<keyword evidence="12" id="KW-1185">Reference proteome</keyword>
<dbReference type="GO" id="GO:0005886">
    <property type="term" value="C:plasma membrane"/>
    <property type="evidence" value="ECO:0007669"/>
    <property type="project" value="UniProtKB-SubCell"/>
</dbReference>
<dbReference type="AlphaFoldDB" id="A0A562N7W2"/>
<evidence type="ECO:0000256" key="1">
    <source>
        <dbReference type="ARBA" id="ARBA00004429"/>
    </source>
</evidence>
<evidence type="ECO:0000259" key="10">
    <source>
        <dbReference type="Pfam" id="PF04290"/>
    </source>
</evidence>
<dbReference type="RefSeq" id="WP_145399946.1">
    <property type="nucleotide sequence ID" value="NZ_VLKU01000016.1"/>
</dbReference>
<sequence>MKAFLALSRAIGLLNELVGKSVAWLILASILISATNAVTRKAFNLSSNAWLEAQWYLFSAAFLLGSAWTLMSNEHVRVDLVYSRLGRRAQIVVDIIGTVLFLLPFCVVVVWMSWPVFLAKLASGETSNNTGGLILWPAWMLIPVGYTLLGLQGISELIKRIAWLRGDLPDPVVQADAAAAEL</sequence>
<evidence type="ECO:0000256" key="8">
    <source>
        <dbReference type="ARBA" id="ARBA00038436"/>
    </source>
</evidence>
<feature type="transmembrane region" description="Helical" evidence="9">
    <location>
        <begin position="91"/>
        <end position="114"/>
    </location>
</feature>
<dbReference type="InterPro" id="IPR055348">
    <property type="entry name" value="DctQ"/>
</dbReference>
<name>A0A562N7W2_9RHOB</name>
<dbReference type="EMBL" id="VLKU01000016">
    <property type="protein sequence ID" value="TWI28193.1"/>
    <property type="molecule type" value="Genomic_DNA"/>
</dbReference>
<feature type="domain" description="Tripartite ATP-independent periplasmic transporters DctQ component" evidence="10">
    <location>
        <begin position="30"/>
        <end position="161"/>
    </location>
</feature>
<dbReference type="Pfam" id="PF04290">
    <property type="entry name" value="DctQ"/>
    <property type="match status" value="1"/>
</dbReference>
<dbReference type="PANTHER" id="PTHR35011:SF4">
    <property type="entry name" value="SLL1102 PROTEIN"/>
    <property type="match status" value="1"/>
</dbReference>
<comment type="subunit">
    <text evidence="9">The complex comprises the extracytoplasmic solute receptor protein and the two transmembrane proteins.</text>
</comment>
<comment type="similarity">
    <text evidence="8 9">Belongs to the TRAP transporter small permease family.</text>
</comment>
<dbReference type="GO" id="GO:0022857">
    <property type="term" value="F:transmembrane transporter activity"/>
    <property type="evidence" value="ECO:0007669"/>
    <property type="project" value="UniProtKB-UniRule"/>
</dbReference>
<dbReference type="InterPro" id="IPR007387">
    <property type="entry name" value="TRAP_DctQ"/>
</dbReference>
<proteinExistence type="inferred from homology"/>
<evidence type="ECO:0000256" key="7">
    <source>
        <dbReference type="ARBA" id="ARBA00023136"/>
    </source>
</evidence>
<keyword evidence="3" id="KW-1003">Cell membrane</keyword>
<comment type="function">
    <text evidence="9">Part of the tripartite ATP-independent periplasmic (TRAP) transport system.</text>
</comment>
<evidence type="ECO:0000256" key="2">
    <source>
        <dbReference type="ARBA" id="ARBA00022448"/>
    </source>
</evidence>
<organism evidence="11 12">
    <name type="scientific">Paracoccus sulfuroxidans</name>
    <dbReference type="NCBI Taxonomy" id="384678"/>
    <lineage>
        <taxon>Bacteria</taxon>
        <taxon>Pseudomonadati</taxon>
        <taxon>Pseudomonadota</taxon>
        <taxon>Alphaproteobacteria</taxon>
        <taxon>Rhodobacterales</taxon>
        <taxon>Paracoccaceae</taxon>
        <taxon>Paracoccus</taxon>
    </lineage>
</organism>
<comment type="subcellular location">
    <subcellularLocation>
        <location evidence="1 9">Cell inner membrane</location>
        <topology evidence="1 9">Multi-pass membrane protein</topology>
    </subcellularLocation>
</comment>
<feature type="transmembrane region" description="Helical" evidence="9">
    <location>
        <begin position="53"/>
        <end position="71"/>
    </location>
</feature>
<gene>
    <name evidence="11" type="ORF">IQ24_03810</name>
</gene>
<comment type="caution">
    <text evidence="11">The sequence shown here is derived from an EMBL/GenBank/DDBJ whole genome shotgun (WGS) entry which is preliminary data.</text>
</comment>
<evidence type="ECO:0000256" key="6">
    <source>
        <dbReference type="ARBA" id="ARBA00022989"/>
    </source>
</evidence>
<evidence type="ECO:0000313" key="12">
    <source>
        <dbReference type="Proteomes" id="UP000316225"/>
    </source>
</evidence>
<reference evidence="11 12" key="1">
    <citation type="journal article" date="2015" name="Stand. Genomic Sci.">
        <title>Genomic Encyclopedia of Bacterial and Archaeal Type Strains, Phase III: the genomes of soil and plant-associated and newly described type strains.</title>
        <authorList>
            <person name="Whitman W.B."/>
            <person name="Woyke T."/>
            <person name="Klenk H.P."/>
            <person name="Zhou Y."/>
            <person name="Lilburn T.G."/>
            <person name="Beck B.J."/>
            <person name="De Vos P."/>
            <person name="Vandamme P."/>
            <person name="Eisen J.A."/>
            <person name="Garrity G."/>
            <person name="Hugenholtz P."/>
            <person name="Kyrpides N.C."/>
        </authorList>
    </citation>
    <scope>NUCLEOTIDE SEQUENCE [LARGE SCALE GENOMIC DNA]</scope>
    <source>
        <strain evidence="11 12">CGMCC 1.5364</strain>
    </source>
</reference>